<organism evidence="2 3">
    <name type="scientific">Pseudomonas qingdaonensis</name>
    <dbReference type="NCBI Taxonomy" id="2056231"/>
    <lineage>
        <taxon>Bacteria</taxon>
        <taxon>Pseudomonadati</taxon>
        <taxon>Pseudomonadota</taxon>
        <taxon>Gammaproteobacteria</taxon>
        <taxon>Pseudomonadales</taxon>
        <taxon>Pseudomonadaceae</taxon>
        <taxon>Pseudomonas</taxon>
    </lineage>
</organism>
<evidence type="ECO:0000313" key="3">
    <source>
        <dbReference type="Proteomes" id="UP000678154"/>
    </source>
</evidence>
<dbReference type="Pfam" id="PF13730">
    <property type="entry name" value="HTH_36"/>
    <property type="match status" value="1"/>
</dbReference>
<sequence length="247" mass="27275">MSTCWPLQGMSATQKAVLISLADNANDEGVCWPSVPRIALRTCLSDRAVQSAIKWLREANLLEVKARNGRSTMYTLTPEAYSPPNEVHPEPGSPAPEGDAPPPPNEVHHTPEPRSPRTVIEPKGEPSKNRKRGGDGFTVEQMLELAPPDLTEQTARDYFQFRKKVKGPLNVTIWNTVLAELDECREAGINADKAIAEAMTAGWRGFKTSWLLDRLKKNAWSAPSSGAQSAVLQVPAHHQEMYPDDFI</sequence>
<dbReference type="Proteomes" id="UP000678154">
    <property type="component" value="Chromosome"/>
</dbReference>
<feature type="compositionally biased region" description="Basic and acidic residues" evidence="1">
    <location>
        <begin position="106"/>
        <end position="134"/>
    </location>
</feature>
<dbReference type="EMBL" id="CP074676">
    <property type="protein sequence ID" value="QVL21563.1"/>
    <property type="molecule type" value="Genomic_DNA"/>
</dbReference>
<keyword evidence="3" id="KW-1185">Reference proteome</keyword>
<proteinExistence type="predicted"/>
<dbReference type="InterPro" id="IPR036390">
    <property type="entry name" value="WH_DNA-bd_sf"/>
</dbReference>
<name>A0ABX8E0K1_9PSED</name>
<dbReference type="InterPro" id="IPR036388">
    <property type="entry name" value="WH-like_DNA-bd_sf"/>
</dbReference>
<evidence type="ECO:0000313" key="2">
    <source>
        <dbReference type="EMBL" id="QVL21563.1"/>
    </source>
</evidence>
<dbReference type="SUPFAM" id="SSF46785">
    <property type="entry name" value="Winged helix' DNA-binding domain"/>
    <property type="match status" value="1"/>
</dbReference>
<feature type="region of interest" description="Disordered" evidence="1">
    <location>
        <begin position="74"/>
        <end position="136"/>
    </location>
</feature>
<feature type="compositionally biased region" description="Pro residues" evidence="1">
    <location>
        <begin position="91"/>
        <end position="105"/>
    </location>
</feature>
<dbReference type="Gene3D" id="1.10.10.10">
    <property type="entry name" value="Winged helix-like DNA-binding domain superfamily/Winged helix DNA-binding domain"/>
    <property type="match status" value="1"/>
</dbReference>
<accession>A0ABX8E0K1</accession>
<evidence type="ECO:0000256" key="1">
    <source>
        <dbReference type="SAM" id="MobiDB-lite"/>
    </source>
</evidence>
<reference evidence="2 3" key="1">
    <citation type="journal article" date="2016" name="J. Hazard. Mater.">
        <title>A newly isolated Pseudomonas putida S-1 strain for batch-mode-propanethiol degradation and continuous treatment of propanethiol-containing waste gas.</title>
        <authorList>
            <person name="Chen D.Z."/>
            <person name="Sun Y.M."/>
            <person name="Han L.M."/>
            <person name="Chen J."/>
            <person name="Ye J.X."/>
            <person name="Chen J.M."/>
        </authorList>
    </citation>
    <scope>NUCLEOTIDE SEQUENCE [LARGE SCALE GENOMIC DNA]</scope>
    <source>
        <strain evidence="2 3">S-1</strain>
    </source>
</reference>
<protein>
    <submittedName>
        <fullName evidence="2">Helix-turn-helix domain-containing protein</fullName>
    </submittedName>
</protein>
<gene>
    <name evidence="2" type="ORF">KH389_06220</name>
</gene>